<evidence type="ECO:0000313" key="2">
    <source>
        <dbReference type="Proteomes" id="UP000199341"/>
    </source>
</evidence>
<dbReference type="EMBL" id="FNIE01000001">
    <property type="protein sequence ID" value="SDM68272.1"/>
    <property type="molecule type" value="Genomic_DNA"/>
</dbReference>
<proteinExistence type="predicted"/>
<dbReference type="RefSeq" id="WP_176930059.1">
    <property type="nucleotide sequence ID" value="NZ_FNIE01000001.1"/>
</dbReference>
<name>A0A1G9V7S5_9ACTN</name>
<dbReference type="AlphaFoldDB" id="A0A1G9V7S5"/>
<reference evidence="1 2" key="1">
    <citation type="submission" date="2016-10" db="EMBL/GenBank/DDBJ databases">
        <authorList>
            <person name="de Groot N.N."/>
        </authorList>
    </citation>
    <scope>NUCLEOTIDE SEQUENCE [LARGE SCALE GENOMIC DNA]</scope>
    <source>
        <strain evidence="1 2">CGMCC 4.2022</strain>
    </source>
</reference>
<sequence length="56" mass="6531">MAETTEIWVERIRRIHGASGDPSGDMEVRELVHEVYETAQKDLDVQRADAEFEREE</sequence>
<organism evidence="1 2">
    <name type="scientific">Actinacidiphila guanduensis</name>
    <dbReference type="NCBI Taxonomy" id="310781"/>
    <lineage>
        <taxon>Bacteria</taxon>
        <taxon>Bacillati</taxon>
        <taxon>Actinomycetota</taxon>
        <taxon>Actinomycetes</taxon>
        <taxon>Kitasatosporales</taxon>
        <taxon>Streptomycetaceae</taxon>
        <taxon>Actinacidiphila</taxon>
    </lineage>
</organism>
<gene>
    <name evidence="1" type="ORF">SAMN05216259_101167</name>
</gene>
<dbReference type="Proteomes" id="UP000199341">
    <property type="component" value="Unassembled WGS sequence"/>
</dbReference>
<evidence type="ECO:0000313" key="1">
    <source>
        <dbReference type="EMBL" id="SDM68272.1"/>
    </source>
</evidence>
<protein>
    <submittedName>
        <fullName evidence="1">Uncharacterized protein</fullName>
    </submittedName>
</protein>
<keyword evidence="2" id="KW-1185">Reference proteome</keyword>
<accession>A0A1G9V7S5</accession>